<sequence length="207" mass="22952">MEYSMYVNKEYCSAARGVTQANSCKDTACIILQSSASTTLWGADWLHTTGRQVLYRATIQTALVLSTIPSGEPSEYSKPPFQDPCSQPQIKIQSHARGSPRMKLLPPRIINYHKVRLLGLRTQRGKYRDIYGCYLSFSCSGGPRLGAYRTRYKVSQVHLDGLIVSDIAQYRSLGSSLAPSLSPCLTFWPNIHHCAADRMMCLGVGAV</sequence>
<dbReference type="AlphaFoldDB" id="B6HQB2"/>
<protein>
    <submittedName>
        <fullName evidence="1">Uncharacterized protein</fullName>
    </submittedName>
</protein>
<keyword evidence="2" id="KW-1185">Reference proteome</keyword>
<gene>
    <name evidence="1" type="ORF">Pc22g15740</name>
    <name evidence="1" type="ORF">PCH_Pc22g15740</name>
</gene>
<organism evidence="1 2">
    <name type="scientific">Penicillium rubens (strain ATCC 28089 / DSM 1075 / NRRL 1951 / Wisconsin 54-1255)</name>
    <name type="common">Penicillium chrysogenum</name>
    <dbReference type="NCBI Taxonomy" id="500485"/>
    <lineage>
        <taxon>Eukaryota</taxon>
        <taxon>Fungi</taxon>
        <taxon>Dikarya</taxon>
        <taxon>Ascomycota</taxon>
        <taxon>Pezizomycotina</taxon>
        <taxon>Eurotiomycetes</taxon>
        <taxon>Eurotiomycetidae</taxon>
        <taxon>Eurotiales</taxon>
        <taxon>Aspergillaceae</taxon>
        <taxon>Penicillium</taxon>
        <taxon>Penicillium chrysogenum species complex</taxon>
    </lineage>
</organism>
<dbReference type="Proteomes" id="UP000000724">
    <property type="component" value="Contig Pc00c22"/>
</dbReference>
<dbReference type="VEuPathDB" id="FungiDB:PCH_Pc22g15740"/>
<dbReference type="HOGENOM" id="CLU_1326779_0_0_1"/>
<evidence type="ECO:0000313" key="2">
    <source>
        <dbReference type="Proteomes" id="UP000000724"/>
    </source>
</evidence>
<name>B6HQB2_PENRW</name>
<accession>B6HQB2</accession>
<dbReference type="EMBL" id="AM920437">
    <property type="protein sequence ID" value="CAP98862.1"/>
    <property type="molecule type" value="Genomic_DNA"/>
</dbReference>
<evidence type="ECO:0000313" key="1">
    <source>
        <dbReference type="EMBL" id="CAP98862.1"/>
    </source>
</evidence>
<reference evidence="1 2" key="1">
    <citation type="journal article" date="2008" name="Nat. Biotechnol.">
        <title>Genome sequencing and analysis of the filamentous fungus Penicillium chrysogenum.</title>
        <authorList>
            <person name="van den Berg M.A."/>
            <person name="Albang R."/>
            <person name="Albermann K."/>
            <person name="Badger J.H."/>
            <person name="Daran J.-M."/>
            <person name="Driessen A.J.M."/>
            <person name="Garcia-Estrada C."/>
            <person name="Fedorova N.D."/>
            <person name="Harris D.M."/>
            <person name="Heijne W.H.M."/>
            <person name="Joardar V.S."/>
            <person name="Kiel J.A.K.W."/>
            <person name="Kovalchuk A."/>
            <person name="Martin J.F."/>
            <person name="Nierman W.C."/>
            <person name="Nijland J.G."/>
            <person name="Pronk J.T."/>
            <person name="Roubos J.A."/>
            <person name="van der Klei I.J."/>
            <person name="van Peij N.N.M.E."/>
            <person name="Veenhuis M."/>
            <person name="von Doehren H."/>
            <person name="Wagner C."/>
            <person name="Wortman J.R."/>
            <person name="Bovenberg R.A.L."/>
        </authorList>
    </citation>
    <scope>NUCLEOTIDE SEQUENCE [LARGE SCALE GENOMIC DNA]</scope>
    <source>
        <strain evidence="2">ATCC 28089 / DSM 1075 / NRRL 1951 / Wisconsin 54-1255</strain>
    </source>
</reference>
<proteinExistence type="predicted"/>